<dbReference type="Pfam" id="PF07291">
    <property type="entry name" value="MauE"/>
    <property type="match status" value="1"/>
</dbReference>
<feature type="transmembrane region" description="Helical" evidence="5">
    <location>
        <begin position="48"/>
        <end position="72"/>
    </location>
</feature>
<feature type="transmembrane region" description="Helical" evidence="5">
    <location>
        <begin position="117"/>
        <end position="134"/>
    </location>
</feature>
<dbReference type="GO" id="GO:0016020">
    <property type="term" value="C:membrane"/>
    <property type="evidence" value="ECO:0007669"/>
    <property type="project" value="UniProtKB-SubCell"/>
</dbReference>
<sequence>MRILLTITRIIVGVLFIFSGLVKANDPLGLSYKMQEFFEVWGWSFLDNYTLTFSVAMIAFEIIAGVAVLVGWQMRLFSWLLLLLIVFFTFLTGYALFSGKIRECGCFGDCIPLTADQSFMKDLILLVMIGFIFWQRNKITPSLNTMYSLVALFFTTVFSFAFQWYVLLHLPVKDCLPYKIGNNIPEKMQAPPGSIPDSTVISFVYEKAGKQVEFTADNFPADYDEATYKFVKRYDKVVRKGNASPAIKDFALQTFFGNDTTQALLNEDQYQLYLFLKNGYTTGKWTNDLNVVMRGAEQKHIKGYLVTNIPIETLRNNPPDVFYAFTPLRCDATAIKTAARTNPTLFLIKKGTIVNKWSYADLENALLVINNLPGNSSNGE</sequence>
<evidence type="ECO:0000313" key="7">
    <source>
        <dbReference type="EMBL" id="THU38062.1"/>
    </source>
</evidence>
<comment type="subcellular location">
    <subcellularLocation>
        <location evidence="1">Membrane</location>
        <topology evidence="1">Multi-pass membrane protein</topology>
    </subcellularLocation>
</comment>
<dbReference type="RefSeq" id="WP_136578018.1">
    <property type="nucleotide sequence ID" value="NZ_STFF01000004.1"/>
</dbReference>
<evidence type="ECO:0000313" key="8">
    <source>
        <dbReference type="Proteomes" id="UP000306918"/>
    </source>
</evidence>
<feature type="transmembrane region" description="Helical" evidence="5">
    <location>
        <begin position="79"/>
        <end position="97"/>
    </location>
</feature>
<accession>A0A4S8HXW2</accession>
<evidence type="ECO:0000256" key="1">
    <source>
        <dbReference type="ARBA" id="ARBA00004141"/>
    </source>
</evidence>
<name>A0A4S8HXW2_9BACT</name>
<keyword evidence="8" id="KW-1185">Reference proteome</keyword>
<dbReference type="AlphaFoldDB" id="A0A4S8HXW2"/>
<keyword evidence="3 5" id="KW-1133">Transmembrane helix</keyword>
<evidence type="ECO:0000256" key="5">
    <source>
        <dbReference type="SAM" id="Phobius"/>
    </source>
</evidence>
<dbReference type="NCBIfam" id="NF045576">
    <property type="entry name" value="BT_3928_fam"/>
    <property type="match status" value="1"/>
</dbReference>
<dbReference type="InterPro" id="IPR009908">
    <property type="entry name" value="Methylamine_util_MauE"/>
</dbReference>
<evidence type="ECO:0000256" key="2">
    <source>
        <dbReference type="ARBA" id="ARBA00022692"/>
    </source>
</evidence>
<comment type="caution">
    <text evidence="7">The sequence shown here is derived from an EMBL/GenBank/DDBJ whole genome shotgun (WGS) entry which is preliminary data.</text>
</comment>
<keyword evidence="2 5" id="KW-0812">Transmembrane</keyword>
<proteinExistence type="predicted"/>
<reference evidence="7 8" key="1">
    <citation type="submission" date="2019-04" db="EMBL/GenBank/DDBJ databases">
        <title>Niastella caeni sp. nov., isolated from activated sludge.</title>
        <authorList>
            <person name="Sheng M."/>
        </authorList>
    </citation>
    <scope>NUCLEOTIDE SEQUENCE [LARGE SCALE GENOMIC DNA]</scope>
    <source>
        <strain evidence="7 8">HX-2-15</strain>
    </source>
</reference>
<evidence type="ECO:0000256" key="4">
    <source>
        <dbReference type="ARBA" id="ARBA00023136"/>
    </source>
</evidence>
<evidence type="ECO:0000256" key="3">
    <source>
        <dbReference type="ARBA" id="ARBA00022989"/>
    </source>
</evidence>
<feature type="transmembrane region" description="Helical" evidence="5">
    <location>
        <begin position="146"/>
        <end position="167"/>
    </location>
</feature>
<evidence type="ECO:0000259" key="6">
    <source>
        <dbReference type="Pfam" id="PF07291"/>
    </source>
</evidence>
<protein>
    <submittedName>
        <fullName evidence="7">DoxX family protein</fullName>
    </submittedName>
</protein>
<dbReference type="Proteomes" id="UP000306918">
    <property type="component" value="Unassembled WGS sequence"/>
</dbReference>
<dbReference type="GO" id="GO:0030416">
    <property type="term" value="P:methylamine metabolic process"/>
    <property type="evidence" value="ECO:0007669"/>
    <property type="project" value="InterPro"/>
</dbReference>
<dbReference type="OrthoDB" id="648842at2"/>
<dbReference type="EMBL" id="STFF01000004">
    <property type="protein sequence ID" value="THU38062.1"/>
    <property type="molecule type" value="Genomic_DNA"/>
</dbReference>
<feature type="domain" description="Methylamine utilisation protein MauE" evidence="6">
    <location>
        <begin position="1"/>
        <end position="134"/>
    </location>
</feature>
<keyword evidence="4 5" id="KW-0472">Membrane</keyword>
<gene>
    <name evidence="7" type="ORF">FAM09_15365</name>
</gene>
<organism evidence="7 8">
    <name type="scientific">Niastella caeni</name>
    <dbReference type="NCBI Taxonomy" id="2569763"/>
    <lineage>
        <taxon>Bacteria</taxon>
        <taxon>Pseudomonadati</taxon>
        <taxon>Bacteroidota</taxon>
        <taxon>Chitinophagia</taxon>
        <taxon>Chitinophagales</taxon>
        <taxon>Chitinophagaceae</taxon>
        <taxon>Niastella</taxon>
    </lineage>
</organism>